<dbReference type="InterPro" id="IPR023214">
    <property type="entry name" value="HAD_sf"/>
</dbReference>
<dbReference type="NCBIfam" id="TIGR01509">
    <property type="entry name" value="HAD-SF-IA-v3"/>
    <property type="match status" value="1"/>
</dbReference>
<evidence type="ECO:0000313" key="1">
    <source>
        <dbReference type="EMBL" id="TYB48284.1"/>
    </source>
</evidence>
<dbReference type="InterPro" id="IPR051806">
    <property type="entry name" value="HAD-like_SPP"/>
</dbReference>
<name>A0A5D0NVP5_9ACTN</name>
<dbReference type="PANTHER" id="PTHR43481:SF4">
    <property type="entry name" value="GLYCEROL-1-PHOSPHATE PHOSPHOHYDROLASE 1-RELATED"/>
    <property type="match status" value="1"/>
</dbReference>
<dbReference type="Gene3D" id="1.10.150.240">
    <property type="entry name" value="Putative phosphatase, domain 2"/>
    <property type="match status" value="1"/>
</dbReference>
<comment type="caution">
    <text evidence="1">The sequence shown here is derived from an EMBL/GenBank/DDBJ whole genome shotgun (WGS) entry which is preliminary data.</text>
</comment>
<dbReference type="AlphaFoldDB" id="A0A5D0NVP5"/>
<dbReference type="GO" id="GO:0050308">
    <property type="term" value="F:sugar-phosphatase activity"/>
    <property type="evidence" value="ECO:0007669"/>
    <property type="project" value="TreeGrafter"/>
</dbReference>
<dbReference type="PRINTS" id="PR00413">
    <property type="entry name" value="HADHALOGNASE"/>
</dbReference>
<dbReference type="SUPFAM" id="SSF56784">
    <property type="entry name" value="HAD-like"/>
    <property type="match status" value="1"/>
</dbReference>
<gene>
    <name evidence="1" type="ORF">FXF69_03465</name>
</gene>
<dbReference type="STRING" id="1220554.GCA_001552135_07758"/>
<organism evidence="1 2">
    <name type="scientific">Actinomadura chibensis</name>
    <dbReference type="NCBI Taxonomy" id="392828"/>
    <lineage>
        <taxon>Bacteria</taxon>
        <taxon>Bacillati</taxon>
        <taxon>Actinomycetota</taxon>
        <taxon>Actinomycetes</taxon>
        <taxon>Streptosporangiales</taxon>
        <taxon>Thermomonosporaceae</taxon>
        <taxon>Actinomadura</taxon>
    </lineage>
</organism>
<reference evidence="1 2" key="1">
    <citation type="submission" date="2019-08" db="EMBL/GenBank/DDBJ databases">
        <title>Actinomadura sp. nov. CYP1-5 isolated from mountain soil.</title>
        <authorList>
            <person name="Songsumanus A."/>
            <person name="Kuncharoen N."/>
            <person name="Kudo T."/>
            <person name="Yuki M."/>
            <person name="Igarashi Y."/>
            <person name="Tanasupawat S."/>
        </authorList>
    </citation>
    <scope>NUCLEOTIDE SEQUENCE [LARGE SCALE GENOMIC DNA]</scope>
    <source>
        <strain evidence="1 2">JCM 14158</strain>
    </source>
</reference>
<dbReference type="Gene3D" id="3.40.50.1000">
    <property type="entry name" value="HAD superfamily/HAD-like"/>
    <property type="match status" value="1"/>
</dbReference>
<keyword evidence="2" id="KW-1185">Reference proteome</keyword>
<proteinExistence type="predicted"/>
<dbReference type="InterPro" id="IPR023198">
    <property type="entry name" value="PGP-like_dom2"/>
</dbReference>
<dbReference type="SFLD" id="SFLDG01135">
    <property type="entry name" value="C1.5.6:_HAD__Beta-PGM__Phospha"/>
    <property type="match status" value="1"/>
</dbReference>
<accession>A0A5D0NVP5</accession>
<dbReference type="RefSeq" id="WP_067904265.1">
    <property type="nucleotide sequence ID" value="NZ_VSFG01000001.1"/>
</dbReference>
<dbReference type="SFLD" id="SFLDS00003">
    <property type="entry name" value="Haloacid_Dehalogenase"/>
    <property type="match status" value="1"/>
</dbReference>
<sequence length="229" mass="23541">MAVIDLDAAVFDLDGTLIDTEPRNRVMWSRLFDAHGAPYDDAVIASFAGRRGREVLQELAHLFPGRTVEELFEQALSFGTLPGLPAAAPVPGAVGLVRSLAGAGVPLAVVTSGQRAYAEDLLAELGVRHLLDVVVTAGDVATGKPHPEGYLAAARDLGVPPAAAVGFEDAPAGVAAVKSAGMTCVGVGTTQPPDALAGADHVVADLNEVDVVPGPALRVRGPRPREHQS</sequence>
<dbReference type="InterPro" id="IPR006439">
    <property type="entry name" value="HAD-SF_hydro_IA"/>
</dbReference>
<dbReference type="Pfam" id="PF00702">
    <property type="entry name" value="Hydrolase"/>
    <property type="match status" value="1"/>
</dbReference>
<protein>
    <submittedName>
        <fullName evidence="1">HAD family phosphatase</fullName>
    </submittedName>
</protein>
<dbReference type="SFLD" id="SFLDG01129">
    <property type="entry name" value="C1.5:_HAD__Beta-PGM__Phosphata"/>
    <property type="match status" value="1"/>
</dbReference>
<evidence type="ECO:0000313" key="2">
    <source>
        <dbReference type="Proteomes" id="UP000323380"/>
    </source>
</evidence>
<dbReference type="InterPro" id="IPR036412">
    <property type="entry name" value="HAD-like_sf"/>
</dbReference>
<dbReference type="Proteomes" id="UP000323380">
    <property type="component" value="Unassembled WGS sequence"/>
</dbReference>
<dbReference type="PANTHER" id="PTHR43481">
    <property type="entry name" value="FRUCTOSE-1-PHOSPHATE PHOSPHATASE"/>
    <property type="match status" value="1"/>
</dbReference>
<dbReference type="EMBL" id="VSFG01000001">
    <property type="protein sequence ID" value="TYB48284.1"/>
    <property type="molecule type" value="Genomic_DNA"/>
</dbReference>